<comment type="similarity">
    <text evidence="2">Belongs to the Mg-chelatase subunits D/I family. ComM subfamily.</text>
</comment>
<evidence type="ECO:0000313" key="11">
    <source>
        <dbReference type="Proteomes" id="UP000887116"/>
    </source>
</evidence>
<evidence type="ECO:0000256" key="5">
    <source>
        <dbReference type="ARBA" id="ARBA00022908"/>
    </source>
</evidence>
<dbReference type="Gene3D" id="3.30.230.10">
    <property type="match status" value="1"/>
</dbReference>
<reference evidence="10" key="1">
    <citation type="submission" date="2020-07" db="EMBL/GenBank/DDBJ databases">
        <title>Multicomponent nature underlies the extraordinary mechanical properties of spider dragline silk.</title>
        <authorList>
            <person name="Kono N."/>
            <person name="Nakamura H."/>
            <person name="Mori M."/>
            <person name="Yoshida Y."/>
            <person name="Ohtoshi R."/>
            <person name="Malay A.D."/>
            <person name="Moran D.A.P."/>
            <person name="Tomita M."/>
            <person name="Numata K."/>
            <person name="Arakawa K."/>
        </authorList>
    </citation>
    <scope>NUCLEOTIDE SEQUENCE</scope>
</reference>
<dbReference type="SUPFAM" id="SSF54211">
    <property type="entry name" value="Ribosomal protein S5 domain 2-like"/>
    <property type="match status" value="1"/>
</dbReference>
<protein>
    <submittedName>
        <fullName evidence="10">Competence protein ComM</fullName>
    </submittedName>
</protein>
<dbReference type="InterPro" id="IPR038109">
    <property type="entry name" value="DNA_bind_recomb_sf"/>
</dbReference>
<keyword evidence="7" id="KW-0233">DNA recombination</keyword>
<dbReference type="Gene3D" id="3.90.1750.20">
    <property type="entry name" value="Putative Large Serine Recombinase, Chain B, Domain 2"/>
    <property type="match status" value="1"/>
</dbReference>
<proteinExistence type="inferred from homology"/>
<dbReference type="CDD" id="cd00338">
    <property type="entry name" value="Ser_Recombinase"/>
    <property type="match status" value="1"/>
</dbReference>
<dbReference type="Pfam" id="PF01078">
    <property type="entry name" value="Mg_chelatase"/>
    <property type="match status" value="1"/>
</dbReference>
<dbReference type="PANTHER" id="PTHR30461:SF23">
    <property type="entry name" value="DNA RECOMBINASE-RELATED"/>
    <property type="match status" value="1"/>
</dbReference>
<dbReference type="InterPro" id="IPR001208">
    <property type="entry name" value="MCM_dom"/>
</dbReference>
<keyword evidence="5" id="KW-0229">DNA integration</keyword>
<dbReference type="InterPro" id="IPR006118">
    <property type="entry name" value="Recombinase_CS"/>
</dbReference>
<feature type="domain" description="Recombinase" evidence="9">
    <location>
        <begin position="159"/>
        <end position="303"/>
    </location>
</feature>
<dbReference type="InterPro" id="IPR027417">
    <property type="entry name" value="P-loop_NTPase"/>
</dbReference>
<dbReference type="PROSITE" id="PS00397">
    <property type="entry name" value="RECOMBINASES_1"/>
    <property type="match status" value="1"/>
</dbReference>
<evidence type="ECO:0000256" key="6">
    <source>
        <dbReference type="ARBA" id="ARBA00023125"/>
    </source>
</evidence>
<dbReference type="Pfam" id="PF13335">
    <property type="entry name" value="Mg_chelatase_C"/>
    <property type="match status" value="1"/>
</dbReference>
<dbReference type="NCBIfam" id="TIGR00368">
    <property type="entry name" value="YifB family Mg chelatase-like AAA ATPase"/>
    <property type="match status" value="1"/>
</dbReference>
<dbReference type="InterPro" id="IPR011109">
    <property type="entry name" value="DNA_bind_recombinase_dom"/>
</dbReference>
<evidence type="ECO:0000313" key="10">
    <source>
        <dbReference type="EMBL" id="GFR24349.1"/>
    </source>
</evidence>
<dbReference type="InterPro" id="IPR025158">
    <property type="entry name" value="Mg_chelat-rel_C"/>
</dbReference>
<keyword evidence="3" id="KW-0547">Nucleotide-binding</keyword>
<dbReference type="PRINTS" id="PR01657">
    <property type="entry name" value="MCMFAMILY"/>
</dbReference>
<dbReference type="InterPro" id="IPR050639">
    <property type="entry name" value="SSR_resolvase"/>
</dbReference>
<dbReference type="PANTHER" id="PTHR30461">
    <property type="entry name" value="DNA-INVERTASE FROM LAMBDOID PROPHAGE"/>
    <property type="match status" value="1"/>
</dbReference>
<comment type="pathway">
    <text evidence="1">Porphyrin-containing compound metabolism; chlorophyll biosynthesis.</text>
</comment>
<evidence type="ECO:0000259" key="9">
    <source>
        <dbReference type="PROSITE" id="PS51737"/>
    </source>
</evidence>
<dbReference type="SUPFAM" id="SSF52540">
    <property type="entry name" value="P-loop containing nucleoside triphosphate hydrolases"/>
    <property type="match status" value="1"/>
</dbReference>
<dbReference type="PROSITE" id="PS51736">
    <property type="entry name" value="RECOMBINASES_3"/>
    <property type="match status" value="1"/>
</dbReference>
<evidence type="ECO:0000256" key="7">
    <source>
        <dbReference type="ARBA" id="ARBA00023172"/>
    </source>
</evidence>
<dbReference type="Pfam" id="PF13408">
    <property type="entry name" value="Zn_ribbon_recom"/>
    <property type="match status" value="1"/>
</dbReference>
<dbReference type="AlphaFoldDB" id="A0A8X6ILA3"/>
<evidence type="ECO:0000256" key="2">
    <source>
        <dbReference type="ARBA" id="ARBA00006354"/>
    </source>
</evidence>
<dbReference type="Pfam" id="PF00239">
    <property type="entry name" value="Resolvase"/>
    <property type="match status" value="1"/>
</dbReference>
<keyword evidence="4" id="KW-0067">ATP-binding</keyword>
<evidence type="ECO:0000259" key="8">
    <source>
        <dbReference type="PROSITE" id="PS51736"/>
    </source>
</evidence>
<sequence length="890" mass="100253">MTTVSLYARVSSRQQAQENTIESQIVELERRISSDGHELLDEHRFVDNGYSGSNLERPGLESLRDRVAEGKIDKIYIHSPDRLSRKFSYQMILLEEFKKAGPEIVFLNHKFDDNPDSHLFLQIQGAIAEYERAKIMERNRRGKLHAAKAGCISVMGRAPYGYRYIAKHVGEGSAQFEVDEEEANIVRKIFSRVGQERASIGEVVHELNKIPVITRTGKRYWKRSTIWNMLKNPAYIGQAAYGKTKTCSKPQVKKSKKGTCGKLKSGRFNSDKENWTYIPVPKIINENLFDSVQTQLAENRQRARVRQRRETYLLQGLMVCQRCQYTYCGTNHVHKKSTYYYYRCSGTNSSKFNGNKICDNKSIRTDILDGVIWEEVKSILKEPDRIANEYQRRLSENKKPLHNQTREKQETIIELCNVVLAVNIVGLPDKTVAESRERIRAALNSINLLLPPKRITVNLSPADLLKEGSHYDLAIAIGLLVVMNVIPVEKVQSYIIMGELALDSRVIPVSGVLPTAINAKKDNKGVICPRGNGVEAVWVKNVSILAIEKLTDIIRHFKGEQLIQPVICDAPKEKRLVPDMKDIKGQVVAKRAAEIAAAGGHNMLLVGPPGTGKSMLAKRFIGLLPDLTEQEMIDVNIISSITKTGNEIFKVTRPFREPHHSCSMPAMIGGGKNAKPGEITMAHNGVLFLDELPEFPRLVLDSLRQPLEDRKVTVARANAHITYPANFQLIAAMNPCRCGYLGDASRSCNKAPKCGTDYKNKISGPLLDRIDICIEMPNVSILSPEISVEGESTKIIRERVIAARKVQTERYSELNIRCNSEVSGEAFNKFTEPDQAGLELLKYVLKENYISNRGYTRVLKVARTIADLAKSEEVKRAHIAEALNYRIKVY</sequence>
<accession>A0A8X6ILA3</accession>
<dbReference type="Pfam" id="PF07508">
    <property type="entry name" value="Recombinase"/>
    <property type="match status" value="1"/>
</dbReference>
<evidence type="ECO:0000256" key="4">
    <source>
        <dbReference type="ARBA" id="ARBA00022840"/>
    </source>
</evidence>
<name>A0A8X6ILA3_TRICU</name>
<dbReference type="Gene3D" id="3.40.50.1390">
    <property type="entry name" value="Resolvase, N-terminal catalytic domain"/>
    <property type="match status" value="1"/>
</dbReference>
<keyword evidence="11" id="KW-1185">Reference proteome</keyword>
<dbReference type="Proteomes" id="UP000887116">
    <property type="component" value="Unassembled WGS sequence"/>
</dbReference>
<dbReference type="GO" id="GO:0015074">
    <property type="term" value="P:DNA integration"/>
    <property type="evidence" value="ECO:0007669"/>
    <property type="project" value="UniProtKB-KW"/>
</dbReference>
<dbReference type="InterPro" id="IPR020568">
    <property type="entry name" value="Ribosomal_Su5_D2-typ_SF"/>
</dbReference>
<keyword evidence="6" id="KW-0238">DNA-binding</keyword>
<dbReference type="PROSITE" id="PS51737">
    <property type="entry name" value="RECOMBINASE_DNA_BIND"/>
    <property type="match status" value="1"/>
</dbReference>
<dbReference type="SUPFAM" id="SSF53041">
    <property type="entry name" value="Resolvase-like"/>
    <property type="match status" value="1"/>
</dbReference>
<dbReference type="InterPro" id="IPR014721">
    <property type="entry name" value="Ribsml_uS5_D2-typ_fold_subgr"/>
</dbReference>
<gene>
    <name evidence="10" type="primary">comM</name>
    <name evidence="10" type="ORF">TNCT_413131</name>
</gene>
<dbReference type="GO" id="GO:0005524">
    <property type="term" value="F:ATP binding"/>
    <property type="evidence" value="ECO:0007669"/>
    <property type="project" value="UniProtKB-KW"/>
</dbReference>
<dbReference type="OrthoDB" id="6980819at2759"/>
<dbReference type="Gene3D" id="3.40.50.300">
    <property type="entry name" value="P-loop containing nucleotide triphosphate hydrolases"/>
    <property type="match status" value="1"/>
</dbReference>
<dbReference type="InterPro" id="IPR003593">
    <property type="entry name" value="AAA+_ATPase"/>
</dbReference>
<dbReference type="EMBL" id="BMAO01008523">
    <property type="protein sequence ID" value="GFR24349.1"/>
    <property type="molecule type" value="Genomic_DNA"/>
</dbReference>
<dbReference type="GO" id="GO:0003677">
    <property type="term" value="F:DNA binding"/>
    <property type="evidence" value="ECO:0007669"/>
    <property type="project" value="UniProtKB-KW"/>
</dbReference>
<evidence type="ECO:0000256" key="3">
    <source>
        <dbReference type="ARBA" id="ARBA00022741"/>
    </source>
</evidence>
<organism evidence="10 11">
    <name type="scientific">Trichonephila clavata</name>
    <name type="common">Joro spider</name>
    <name type="synonym">Nephila clavata</name>
    <dbReference type="NCBI Taxonomy" id="2740835"/>
    <lineage>
        <taxon>Eukaryota</taxon>
        <taxon>Metazoa</taxon>
        <taxon>Ecdysozoa</taxon>
        <taxon>Arthropoda</taxon>
        <taxon>Chelicerata</taxon>
        <taxon>Arachnida</taxon>
        <taxon>Araneae</taxon>
        <taxon>Araneomorphae</taxon>
        <taxon>Entelegynae</taxon>
        <taxon>Araneoidea</taxon>
        <taxon>Nephilidae</taxon>
        <taxon>Trichonephila</taxon>
    </lineage>
</organism>
<dbReference type="GO" id="GO:0000150">
    <property type="term" value="F:DNA strand exchange activity"/>
    <property type="evidence" value="ECO:0007669"/>
    <property type="project" value="InterPro"/>
</dbReference>
<dbReference type="Pfam" id="PF13541">
    <property type="entry name" value="ChlI"/>
    <property type="match status" value="1"/>
</dbReference>
<dbReference type="SMART" id="SM00857">
    <property type="entry name" value="Resolvase"/>
    <property type="match status" value="1"/>
</dbReference>
<dbReference type="InterPro" id="IPR025827">
    <property type="entry name" value="Zn_ribbon_recom_dom"/>
</dbReference>
<comment type="caution">
    <text evidence="10">The sequence shown here is derived from an EMBL/GenBank/DDBJ whole genome shotgun (WGS) entry which is preliminary data.</text>
</comment>
<dbReference type="InterPro" id="IPR000523">
    <property type="entry name" value="Mg_chelatse_chII-like_cat_dom"/>
</dbReference>
<feature type="domain" description="Resolvase/invertase-type recombinase catalytic" evidence="8">
    <location>
        <begin position="3"/>
        <end position="150"/>
    </location>
</feature>
<dbReference type="InterPro" id="IPR036162">
    <property type="entry name" value="Resolvase-like_N_sf"/>
</dbReference>
<dbReference type="InterPro" id="IPR006119">
    <property type="entry name" value="Resolv_N"/>
</dbReference>
<dbReference type="SMART" id="SM00382">
    <property type="entry name" value="AAA"/>
    <property type="match status" value="1"/>
</dbReference>
<dbReference type="InterPro" id="IPR004482">
    <property type="entry name" value="Mg_chelat-rel"/>
</dbReference>
<evidence type="ECO:0000256" key="1">
    <source>
        <dbReference type="ARBA" id="ARBA00005173"/>
    </source>
</evidence>